<reference evidence="3" key="1">
    <citation type="submission" date="2014-01" db="EMBL/GenBank/DDBJ databases">
        <title>The Genome Sequence of Anopheles farauti FAR1 (V2).</title>
        <authorList>
            <consortium name="The Broad Institute Genomics Platform"/>
            <person name="Neafsey D.E."/>
            <person name="Besansky N."/>
            <person name="Howell P."/>
            <person name="Walton C."/>
            <person name="Young S.K."/>
            <person name="Zeng Q."/>
            <person name="Gargeya S."/>
            <person name="Fitzgerald M."/>
            <person name="Haas B."/>
            <person name="Abouelleil A."/>
            <person name="Allen A.W."/>
            <person name="Alvarado L."/>
            <person name="Arachchi H.M."/>
            <person name="Berlin A.M."/>
            <person name="Chapman S.B."/>
            <person name="Gainer-Dewar J."/>
            <person name="Goldberg J."/>
            <person name="Griggs A."/>
            <person name="Gujja S."/>
            <person name="Hansen M."/>
            <person name="Howarth C."/>
            <person name="Imamovic A."/>
            <person name="Ireland A."/>
            <person name="Larimer J."/>
            <person name="McCowan C."/>
            <person name="Murphy C."/>
            <person name="Pearson M."/>
            <person name="Poon T.W."/>
            <person name="Priest M."/>
            <person name="Roberts A."/>
            <person name="Saif S."/>
            <person name="Shea T."/>
            <person name="Sisk P."/>
            <person name="Sykes S."/>
            <person name="Wortman J."/>
            <person name="Nusbaum C."/>
            <person name="Birren B."/>
        </authorList>
    </citation>
    <scope>NUCLEOTIDE SEQUENCE [LARGE SCALE GENOMIC DNA]</scope>
    <source>
        <strain evidence="3">FAR1</strain>
    </source>
</reference>
<dbReference type="PROSITE" id="PS00028">
    <property type="entry name" value="ZINC_FINGER_C2H2_1"/>
    <property type="match status" value="1"/>
</dbReference>
<evidence type="ECO:0000313" key="3">
    <source>
        <dbReference type="Proteomes" id="UP000075886"/>
    </source>
</evidence>
<dbReference type="EMBL" id="AXCN02000801">
    <property type="status" value="NOT_ANNOTATED_CDS"/>
    <property type="molecule type" value="Genomic_DNA"/>
</dbReference>
<feature type="domain" description="C2H2-type" evidence="1">
    <location>
        <begin position="61"/>
        <end position="81"/>
    </location>
</feature>
<dbReference type="VEuPathDB" id="VectorBase:AFAF020833"/>
<sequence length="120" mass="13948">MPTESETSKKQYAKTLFSDNIRTDVNGNNLEVHFGEPFSYLQALTTNSLMNNTGRGPKFYCYQCDYFLHTQLSMITHMKMHRKPFCPICFEVFEDDEGLIAAEYPPVHVLIRVEINRKTC</sequence>
<evidence type="ECO:0000313" key="2">
    <source>
        <dbReference type="EnsemblMetazoa" id="AFAF020833-PA"/>
    </source>
</evidence>
<organism evidence="2 3">
    <name type="scientific">Anopheles farauti</name>
    <dbReference type="NCBI Taxonomy" id="69004"/>
    <lineage>
        <taxon>Eukaryota</taxon>
        <taxon>Metazoa</taxon>
        <taxon>Ecdysozoa</taxon>
        <taxon>Arthropoda</taxon>
        <taxon>Hexapoda</taxon>
        <taxon>Insecta</taxon>
        <taxon>Pterygota</taxon>
        <taxon>Neoptera</taxon>
        <taxon>Endopterygota</taxon>
        <taxon>Diptera</taxon>
        <taxon>Nematocera</taxon>
        <taxon>Culicoidea</taxon>
        <taxon>Culicidae</taxon>
        <taxon>Anophelinae</taxon>
        <taxon>Anopheles</taxon>
    </lineage>
</organism>
<dbReference type="Proteomes" id="UP000075886">
    <property type="component" value="Unassembled WGS sequence"/>
</dbReference>
<keyword evidence="3" id="KW-1185">Reference proteome</keyword>
<proteinExistence type="predicted"/>
<dbReference type="InterPro" id="IPR013087">
    <property type="entry name" value="Znf_C2H2_type"/>
</dbReference>
<dbReference type="AlphaFoldDB" id="A0A182R0Z2"/>
<evidence type="ECO:0000259" key="1">
    <source>
        <dbReference type="PROSITE" id="PS00028"/>
    </source>
</evidence>
<reference evidence="2" key="2">
    <citation type="submission" date="2020-05" db="UniProtKB">
        <authorList>
            <consortium name="EnsemblMetazoa"/>
        </authorList>
    </citation>
    <scope>IDENTIFICATION</scope>
    <source>
        <strain evidence="2">FAR1</strain>
    </source>
</reference>
<name>A0A182R0Z2_9DIPT</name>
<accession>A0A182R0Z2</accession>
<protein>
    <recommendedName>
        <fullName evidence="1">C2H2-type domain-containing protein</fullName>
    </recommendedName>
</protein>
<dbReference type="EnsemblMetazoa" id="AFAF020833-RA">
    <property type="protein sequence ID" value="AFAF020833-PA"/>
    <property type="gene ID" value="AFAF020833"/>
</dbReference>